<dbReference type="EMBL" id="JAUYZG010000023">
    <property type="protein sequence ID" value="KAK2870760.1"/>
    <property type="molecule type" value="Genomic_DNA"/>
</dbReference>
<accession>A0AA88NZN2</accession>
<proteinExistence type="predicted"/>
<name>A0AA88NZN2_9TELE</name>
<sequence>MQNTASSMGNSLQRRQEMRLACAYDRVRWLRSERNGGKERNVTQQPMPETEFGVMGFDPYCQMLLGLDSERLPGWCRPNGNRCEMASGSYQLLEFMAALSR</sequence>
<dbReference type="Proteomes" id="UP001187343">
    <property type="component" value="Unassembled WGS sequence"/>
</dbReference>
<organism evidence="1 2">
    <name type="scientific">Cirrhinus molitorella</name>
    <name type="common">mud carp</name>
    <dbReference type="NCBI Taxonomy" id="172907"/>
    <lineage>
        <taxon>Eukaryota</taxon>
        <taxon>Metazoa</taxon>
        <taxon>Chordata</taxon>
        <taxon>Craniata</taxon>
        <taxon>Vertebrata</taxon>
        <taxon>Euteleostomi</taxon>
        <taxon>Actinopterygii</taxon>
        <taxon>Neopterygii</taxon>
        <taxon>Teleostei</taxon>
        <taxon>Ostariophysi</taxon>
        <taxon>Cypriniformes</taxon>
        <taxon>Cyprinidae</taxon>
        <taxon>Labeoninae</taxon>
        <taxon>Labeonini</taxon>
        <taxon>Cirrhinus</taxon>
    </lineage>
</organism>
<dbReference type="AlphaFoldDB" id="A0AA88NZN2"/>
<reference evidence="1" key="1">
    <citation type="submission" date="2023-08" db="EMBL/GenBank/DDBJ databases">
        <title>Chromosome-level Genome Assembly of mud carp (Cirrhinus molitorella).</title>
        <authorList>
            <person name="Liu H."/>
        </authorList>
    </citation>
    <scope>NUCLEOTIDE SEQUENCE</scope>
    <source>
        <strain evidence="1">Prfri</strain>
        <tissue evidence="1">Muscle</tissue>
    </source>
</reference>
<protein>
    <submittedName>
        <fullName evidence="1">Uncharacterized protein</fullName>
    </submittedName>
</protein>
<evidence type="ECO:0000313" key="1">
    <source>
        <dbReference type="EMBL" id="KAK2870760.1"/>
    </source>
</evidence>
<comment type="caution">
    <text evidence="1">The sequence shown here is derived from an EMBL/GenBank/DDBJ whole genome shotgun (WGS) entry which is preliminary data.</text>
</comment>
<evidence type="ECO:0000313" key="2">
    <source>
        <dbReference type="Proteomes" id="UP001187343"/>
    </source>
</evidence>
<keyword evidence="2" id="KW-1185">Reference proteome</keyword>
<gene>
    <name evidence="1" type="ORF">Q8A67_023287</name>
</gene>